<evidence type="ECO:0000313" key="7">
    <source>
        <dbReference type="Proteomes" id="UP000279972"/>
    </source>
</evidence>
<dbReference type="SUPFAM" id="SSF52833">
    <property type="entry name" value="Thioredoxin-like"/>
    <property type="match status" value="1"/>
</dbReference>
<dbReference type="PROSITE" id="PS00194">
    <property type="entry name" value="THIOREDOXIN_1"/>
    <property type="match status" value="1"/>
</dbReference>
<dbReference type="Proteomes" id="UP000236262">
    <property type="component" value="Unassembled WGS sequence"/>
</dbReference>
<name>A0A3G6RFD0_CHRLC</name>
<dbReference type="GO" id="GO:0016491">
    <property type="term" value="F:oxidoreductase activity"/>
    <property type="evidence" value="ECO:0007669"/>
    <property type="project" value="InterPro"/>
</dbReference>
<feature type="signal peptide" evidence="2">
    <location>
        <begin position="1"/>
        <end position="18"/>
    </location>
</feature>
<feature type="domain" description="Thioredoxin" evidence="3">
    <location>
        <begin position="15"/>
        <end position="166"/>
    </location>
</feature>
<dbReference type="RefSeq" id="WP_103290766.1">
    <property type="nucleotide sequence ID" value="NZ_CP033924.1"/>
</dbReference>
<evidence type="ECO:0000313" key="4">
    <source>
        <dbReference type="EMBL" id="AZA82476.1"/>
    </source>
</evidence>
<reference evidence="5 6" key="1">
    <citation type="submission" date="2018-01" db="EMBL/GenBank/DDBJ databases">
        <title>Draft genome sequences of Chryseobacterium lactis NCTC11390, Chryseobacterium oncorhynchi 701B-08, and Chryseobacterium viscerum 687B-08.</title>
        <authorList>
            <person name="Jeong J.-J."/>
            <person name="Lee Y.J."/>
            <person name="Park B."/>
            <person name="Choi I.-G."/>
            <person name="Kim K.D."/>
        </authorList>
    </citation>
    <scope>NUCLEOTIDE SEQUENCE [LARGE SCALE GENOMIC DNA]</scope>
    <source>
        <strain evidence="5 6">NCTC11390</strain>
    </source>
</reference>
<accession>A0A3G6RFD0</accession>
<dbReference type="EMBL" id="CP033924">
    <property type="protein sequence ID" value="AZA82476.1"/>
    <property type="molecule type" value="Genomic_DNA"/>
</dbReference>
<proteinExistence type="predicted"/>
<dbReference type="GO" id="GO:0016209">
    <property type="term" value="F:antioxidant activity"/>
    <property type="evidence" value="ECO:0007669"/>
    <property type="project" value="InterPro"/>
</dbReference>
<dbReference type="OrthoDB" id="9815205at2"/>
<dbReference type="PANTHER" id="PTHR42852">
    <property type="entry name" value="THIOL:DISULFIDE INTERCHANGE PROTEIN DSBE"/>
    <property type="match status" value="1"/>
</dbReference>
<dbReference type="Pfam" id="PF00578">
    <property type="entry name" value="AhpC-TSA"/>
    <property type="match status" value="1"/>
</dbReference>
<keyword evidence="7" id="KW-1185">Reference proteome</keyword>
<dbReference type="CDD" id="cd02966">
    <property type="entry name" value="TlpA_like_family"/>
    <property type="match status" value="1"/>
</dbReference>
<feature type="chain" id="PRO_5044593650" evidence="2">
    <location>
        <begin position="19"/>
        <end position="166"/>
    </location>
</feature>
<dbReference type="InterPro" id="IPR050553">
    <property type="entry name" value="Thioredoxin_ResA/DsbE_sf"/>
</dbReference>
<keyword evidence="2" id="KW-0732">Signal</keyword>
<dbReference type="PANTHER" id="PTHR42852:SF17">
    <property type="entry name" value="THIOREDOXIN-LIKE PROTEIN HI_1115"/>
    <property type="match status" value="1"/>
</dbReference>
<gene>
    <name evidence="5" type="ORF">C1637_08235</name>
    <name evidence="4" type="ORF">EG342_11460</name>
</gene>
<dbReference type="AlphaFoldDB" id="A0A3G6RFD0"/>
<keyword evidence="1" id="KW-0676">Redox-active center</keyword>
<dbReference type="KEGG" id="clac:EG342_11460"/>
<dbReference type="Proteomes" id="UP000279972">
    <property type="component" value="Chromosome"/>
</dbReference>
<dbReference type="Gene3D" id="3.40.30.10">
    <property type="entry name" value="Glutaredoxin"/>
    <property type="match status" value="1"/>
</dbReference>
<dbReference type="InterPro" id="IPR036249">
    <property type="entry name" value="Thioredoxin-like_sf"/>
</dbReference>
<reference evidence="4 7" key="2">
    <citation type="submission" date="2018-11" db="EMBL/GenBank/DDBJ databases">
        <title>Proposal to divide the Flavobacteriaceae and reorganize its genera based on Amino Acid Identity values calculated from whole genome sequences.</title>
        <authorList>
            <person name="Nicholson A.C."/>
            <person name="Gulvik C.A."/>
            <person name="Whitney A.M."/>
            <person name="Humrighouse B.W."/>
            <person name="Bell M."/>
            <person name="Holmes B."/>
            <person name="Steigerwalt A.G."/>
            <person name="Villarma A."/>
            <person name="Sheth M."/>
            <person name="Batra D."/>
            <person name="Pryor J."/>
            <person name="Bernardet J.-F."/>
            <person name="Hugo C."/>
            <person name="Kampfer P."/>
            <person name="Newman J."/>
            <person name="McQuiston J.R."/>
        </authorList>
    </citation>
    <scope>NUCLEOTIDE SEQUENCE [LARGE SCALE GENOMIC DNA]</scope>
    <source>
        <strain evidence="4 7">KC_1864</strain>
    </source>
</reference>
<dbReference type="EMBL" id="PPEH01000003">
    <property type="protein sequence ID" value="PNW13848.1"/>
    <property type="molecule type" value="Genomic_DNA"/>
</dbReference>
<evidence type="ECO:0000256" key="1">
    <source>
        <dbReference type="ARBA" id="ARBA00023284"/>
    </source>
</evidence>
<protein>
    <submittedName>
        <fullName evidence="4">TlpA family protein disulfide reductase</fullName>
    </submittedName>
</protein>
<dbReference type="InterPro" id="IPR000866">
    <property type="entry name" value="AhpC/TSA"/>
</dbReference>
<evidence type="ECO:0000313" key="5">
    <source>
        <dbReference type="EMBL" id="PNW13848.1"/>
    </source>
</evidence>
<evidence type="ECO:0000256" key="2">
    <source>
        <dbReference type="SAM" id="SignalP"/>
    </source>
</evidence>
<dbReference type="InterPro" id="IPR017937">
    <property type="entry name" value="Thioredoxin_CS"/>
</dbReference>
<evidence type="ECO:0000259" key="3">
    <source>
        <dbReference type="PROSITE" id="PS51352"/>
    </source>
</evidence>
<sequence>MKKFIFILLFTVCNLLIAQNKQLRTFPDMEDKLDTHFPIENFKDANGKNFSPEYLKGKYTLINLWSTTCAPCLREIPLLNNFKSSLPDVNFIGITYDKKEKIDNFLLKNKFDFMQIPDAGKQLESYLTIQRFPMTLLINKEGIITDVIGHVTEEKLPGIREKLSGK</sequence>
<evidence type="ECO:0000313" key="6">
    <source>
        <dbReference type="Proteomes" id="UP000236262"/>
    </source>
</evidence>
<dbReference type="InterPro" id="IPR013766">
    <property type="entry name" value="Thioredoxin_domain"/>
</dbReference>
<dbReference type="PROSITE" id="PS51352">
    <property type="entry name" value="THIOREDOXIN_2"/>
    <property type="match status" value="1"/>
</dbReference>
<organism evidence="5 6">
    <name type="scientific">Chryseobacterium lactis</name>
    <dbReference type="NCBI Taxonomy" id="1241981"/>
    <lineage>
        <taxon>Bacteria</taxon>
        <taxon>Pseudomonadati</taxon>
        <taxon>Bacteroidota</taxon>
        <taxon>Flavobacteriia</taxon>
        <taxon>Flavobacteriales</taxon>
        <taxon>Weeksellaceae</taxon>
        <taxon>Chryseobacterium group</taxon>
        <taxon>Chryseobacterium</taxon>
    </lineage>
</organism>